<evidence type="ECO:0000313" key="2">
    <source>
        <dbReference type="Proteomes" id="UP001601422"/>
    </source>
</evidence>
<gene>
    <name evidence="1" type="ORF">ACFYQT_39860</name>
</gene>
<comment type="caution">
    <text evidence="1">The sequence shown here is derived from an EMBL/GenBank/DDBJ whole genome shotgun (WGS) entry which is preliminary data.</text>
</comment>
<proteinExistence type="predicted"/>
<dbReference type="EMBL" id="JBIAJP010000021">
    <property type="protein sequence ID" value="MFF0009552.1"/>
    <property type="molecule type" value="Genomic_DNA"/>
</dbReference>
<reference evidence="1 2" key="1">
    <citation type="submission" date="2024-10" db="EMBL/GenBank/DDBJ databases">
        <title>The Natural Products Discovery Center: Release of the First 8490 Sequenced Strains for Exploring Actinobacteria Biosynthetic Diversity.</title>
        <authorList>
            <person name="Kalkreuter E."/>
            <person name="Kautsar S.A."/>
            <person name="Yang D."/>
            <person name="Bader C.D."/>
            <person name="Teijaro C.N."/>
            <person name="Fluegel L."/>
            <person name="Davis C.M."/>
            <person name="Simpson J.R."/>
            <person name="Lauterbach L."/>
            <person name="Steele A.D."/>
            <person name="Gui C."/>
            <person name="Meng S."/>
            <person name="Li G."/>
            <person name="Viehrig K."/>
            <person name="Ye F."/>
            <person name="Su P."/>
            <person name="Kiefer A.F."/>
            <person name="Nichols A."/>
            <person name="Cepeda A.J."/>
            <person name="Yan W."/>
            <person name="Fan B."/>
            <person name="Jiang Y."/>
            <person name="Adhikari A."/>
            <person name="Zheng C.-J."/>
            <person name="Schuster L."/>
            <person name="Cowan T.M."/>
            <person name="Smanski M.J."/>
            <person name="Chevrette M.G."/>
            <person name="De Carvalho L.P.S."/>
            <person name="Shen B."/>
        </authorList>
    </citation>
    <scope>NUCLEOTIDE SEQUENCE [LARGE SCALE GENOMIC DNA]</scope>
    <source>
        <strain evidence="1 2">NPDC005497</strain>
    </source>
</reference>
<organism evidence="1 2">
    <name type="scientific">Streptomyces tibetensis</name>
    <dbReference type="NCBI Taxonomy" id="2382123"/>
    <lineage>
        <taxon>Bacteria</taxon>
        <taxon>Bacillati</taxon>
        <taxon>Actinomycetota</taxon>
        <taxon>Actinomycetes</taxon>
        <taxon>Kitasatosporales</taxon>
        <taxon>Streptomycetaceae</taxon>
        <taxon>Streptomyces</taxon>
    </lineage>
</organism>
<sequence>MAGSIRNRLATAASELKKAGRYDSAAAVEAVIAPRGYLLLKKDEERASASTLTITITEDLKKALVDAGEEFGVVFSGLAEEAYRKVRDEGWIPAKPVRGPGGPKAVLNVSVDDSLRQDVRAMLPGLSEAEGYRVAEANIVLTHICEELGIERPNTGPRESLEMRFPKALVQHWTAAAEEQGRSLQDVVEDGISDLLNGSWSPERHPYFTTEKRGRRVRSWSEKDRQRLWLPVDERLLAELRAKAQEMTGQLGYLVYPGSIVRAILTERLGEPAE</sequence>
<protein>
    <submittedName>
        <fullName evidence="1">Uncharacterized protein</fullName>
    </submittedName>
</protein>
<name>A0ABW6NAW5_9ACTN</name>
<evidence type="ECO:0000313" key="1">
    <source>
        <dbReference type="EMBL" id="MFF0009552.1"/>
    </source>
</evidence>
<dbReference type="RefSeq" id="WP_389835462.1">
    <property type="nucleotide sequence ID" value="NZ_JBIAJP010000021.1"/>
</dbReference>
<dbReference type="Proteomes" id="UP001601422">
    <property type="component" value="Unassembled WGS sequence"/>
</dbReference>
<keyword evidence="2" id="KW-1185">Reference proteome</keyword>
<accession>A0ABW6NAW5</accession>